<reference evidence="8" key="1">
    <citation type="journal article" date="2019" name="Int. J. Syst. Evol. Microbiol.">
        <title>The Global Catalogue of Microorganisms (GCM) 10K type strain sequencing project: providing services to taxonomists for standard genome sequencing and annotation.</title>
        <authorList>
            <consortium name="The Broad Institute Genomics Platform"/>
            <consortium name="The Broad Institute Genome Sequencing Center for Infectious Disease"/>
            <person name="Wu L."/>
            <person name="Ma J."/>
        </authorList>
    </citation>
    <scope>NUCLEOTIDE SEQUENCE [LARGE SCALE GENOMIC DNA]</scope>
    <source>
        <strain evidence="8">FCH27</strain>
    </source>
</reference>
<dbReference type="EMBL" id="JBHTCH010000002">
    <property type="protein sequence ID" value="MFC7359213.1"/>
    <property type="molecule type" value="Genomic_DNA"/>
</dbReference>
<keyword evidence="2" id="KW-0378">Hydrolase</keyword>
<keyword evidence="3" id="KW-0326">Glycosidase</keyword>
<dbReference type="SUPFAM" id="SSF49899">
    <property type="entry name" value="Concanavalin A-like lectins/glucanases"/>
    <property type="match status" value="1"/>
</dbReference>
<evidence type="ECO:0000256" key="4">
    <source>
        <dbReference type="SAM" id="SignalP"/>
    </source>
</evidence>
<dbReference type="PROSITE" id="PS00609">
    <property type="entry name" value="GLYCOSYL_HYDROL_F32"/>
    <property type="match status" value="1"/>
</dbReference>
<dbReference type="Gene3D" id="2.115.10.20">
    <property type="entry name" value="Glycosyl hydrolase domain, family 43"/>
    <property type="match status" value="2"/>
</dbReference>
<evidence type="ECO:0000256" key="3">
    <source>
        <dbReference type="ARBA" id="ARBA00023295"/>
    </source>
</evidence>
<name>A0ABW2MZ99_9ACTN</name>
<dbReference type="Gene3D" id="2.60.120.560">
    <property type="entry name" value="Exo-inulinase, domain 1"/>
    <property type="match status" value="1"/>
</dbReference>
<evidence type="ECO:0000313" key="8">
    <source>
        <dbReference type="Proteomes" id="UP001596524"/>
    </source>
</evidence>
<dbReference type="InterPro" id="IPR013148">
    <property type="entry name" value="Glyco_hydro_32_N"/>
</dbReference>
<sequence>MRHSVLRKTVATAAIAVSLVLLSASLSTSLSLVGSASAEEVDPDPATQQYRPLLHFSPEKNWMNDPNGMVLHEGTYHLFFQHNPSGTRWGNMSWGHATSPDLLHWDEQPLAIPQTFDDQGRAIEDIFSGSVVSDPTNSSGLGTADNPPLVALYTSAYTPHHPTLAGRQAQSLAYSLDDGQTWTKYAGNPVLDRGSSNFRDPKVFWYDGPAGAYWVMLAVEAPDHKVVLYRSDDLIDWTHLSDFGPANATGGIWECPDLFPLPVDGDPDNVKWVMVVNLNPGSVAGGSGGQYFVGDFDGTTFTSESTVTSDPAPVGTVLEDFDDGSWGQWQVANEPGNWRDGPFGTSPATGTLPGQNPVSGFRGAGLVNGFHDGDWPVGTLTSPEFTIEKDFVNFLVGGGRHPHVPGGQLGNQPPAGDLLFEGFEYPEGVSMVDRGWQLTGDFEPARNPSTQGGDFYLGAKRVNTWEGGPRGDDNTGTLTSPGFVIDDDHVSFLIGGGKRTDGSLQAELVVDGEVVRSATGAEAGALNWSGWDVSALRGSTARVRIVDQATGGWGHLTFDHVVLGPEPARVRSDETSVNLVVDGEVVRTATGADSETLDWHSWDVSGLAGKQARVQVVDNNRFGWGHVLADELRVADEPARSRLSAYEWLDWGRDYYAAVTFSGAGDDERLMLGWMNNWDYANDIPTSTWRSAMSLPREVRLVTTPEGPRLRQAVVPQIEDLQRRKAASRVTKRPIQEGHAALPMSGDVVQIDAVLDLGSASSAGISVLGGSESSTRIGYDSRRRELFVDRTDSGVTAFHPAFASIERAPVPSRRGVVTFRVYVDRASVEVFSGDGLTTITDQVFPEAGARSIGVWAEDGTALLKSLTVTPLAPAMWTPVRARGGAQSRP</sequence>
<dbReference type="InterPro" id="IPR013189">
    <property type="entry name" value="Glyco_hydro_32_C"/>
</dbReference>
<dbReference type="InterPro" id="IPR013320">
    <property type="entry name" value="ConA-like_dom_sf"/>
</dbReference>
<gene>
    <name evidence="7" type="ORF">ACFQO6_02945</name>
</gene>
<keyword evidence="4" id="KW-0732">Signal</keyword>
<dbReference type="RefSeq" id="WP_255892689.1">
    <property type="nucleotide sequence ID" value="NZ_JAFMZM010000007.1"/>
</dbReference>
<evidence type="ECO:0000256" key="2">
    <source>
        <dbReference type="ARBA" id="ARBA00022801"/>
    </source>
</evidence>
<accession>A0ABW2MZ99</accession>
<proteinExistence type="inferred from homology"/>
<feature type="chain" id="PRO_5047226244" evidence="4">
    <location>
        <begin position="39"/>
        <end position="889"/>
    </location>
</feature>
<evidence type="ECO:0000256" key="1">
    <source>
        <dbReference type="ARBA" id="ARBA00009902"/>
    </source>
</evidence>
<dbReference type="Pfam" id="PF08244">
    <property type="entry name" value="Glyco_hydro_32C"/>
    <property type="match status" value="1"/>
</dbReference>
<dbReference type="PANTHER" id="PTHR42800">
    <property type="entry name" value="EXOINULINASE INUD (AFU_ORTHOLOGUE AFUA_5G00480)"/>
    <property type="match status" value="1"/>
</dbReference>
<dbReference type="SUPFAM" id="SSF75005">
    <property type="entry name" value="Arabinanase/levansucrase/invertase"/>
    <property type="match status" value="1"/>
</dbReference>
<comment type="similarity">
    <text evidence="1">Belongs to the glycosyl hydrolase 32 family.</text>
</comment>
<dbReference type="InterPro" id="IPR018053">
    <property type="entry name" value="Glyco_hydro_32_AS"/>
</dbReference>
<feature type="domain" description="Glycosyl hydrolase family 32 N-terminal" evidence="5">
    <location>
        <begin position="637"/>
        <end position="703"/>
    </location>
</feature>
<evidence type="ECO:0000259" key="5">
    <source>
        <dbReference type="Pfam" id="PF00251"/>
    </source>
</evidence>
<feature type="domain" description="Glycosyl hydrolase family 32 N-terminal" evidence="5">
    <location>
        <begin position="55"/>
        <end position="306"/>
    </location>
</feature>
<dbReference type="CDD" id="cd18622">
    <property type="entry name" value="GH32_Inu-like"/>
    <property type="match status" value="1"/>
</dbReference>
<dbReference type="InterPro" id="IPR023296">
    <property type="entry name" value="Glyco_hydro_beta-prop_sf"/>
</dbReference>
<keyword evidence="8" id="KW-1185">Reference proteome</keyword>
<dbReference type="Pfam" id="PF00251">
    <property type="entry name" value="Glyco_hydro_32N"/>
    <property type="match status" value="2"/>
</dbReference>
<dbReference type="InterPro" id="IPR001362">
    <property type="entry name" value="Glyco_hydro_32"/>
</dbReference>
<comment type="caution">
    <text evidence="7">The sequence shown here is derived from an EMBL/GenBank/DDBJ whole genome shotgun (WGS) entry which is preliminary data.</text>
</comment>
<dbReference type="PANTHER" id="PTHR42800:SF1">
    <property type="entry name" value="EXOINULINASE INUD (AFU_ORTHOLOGUE AFUA_5G00480)"/>
    <property type="match status" value="1"/>
</dbReference>
<evidence type="ECO:0000313" key="7">
    <source>
        <dbReference type="EMBL" id="MFC7359213.1"/>
    </source>
</evidence>
<protein>
    <submittedName>
        <fullName evidence="7">GH32 C-terminal domain-containing protein</fullName>
    </submittedName>
</protein>
<dbReference type="SMART" id="SM00640">
    <property type="entry name" value="Glyco_32"/>
    <property type="match status" value="1"/>
</dbReference>
<dbReference type="Proteomes" id="UP001596524">
    <property type="component" value="Unassembled WGS sequence"/>
</dbReference>
<feature type="signal peptide" evidence="4">
    <location>
        <begin position="1"/>
        <end position="38"/>
    </location>
</feature>
<feature type="domain" description="Glycosyl hydrolase family 32 C-terminal" evidence="6">
    <location>
        <begin position="719"/>
        <end position="869"/>
    </location>
</feature>
<organism evidence="7 8">
    <name type="scientific">Nocardioides astragali</name>
    <dbReference type="NCBI Taxonomy" id="1776736"/>
    <lineage>
        <taxon>Bacteria</taxon>
        <taxon>Bacillati</taxon>
        <taxon>Actinomycetota</taxon>
        <taxon>Actinomycetes</taxon>
        <taxon>Propionibacteriales</taxon>
        <taxon>Nocardioidaceae</taxon>
        <taxon>Nocardioides</taxon>
    </lineage>
</organism>
<evidence type="ECO:0000259" key="6">
    <source>
        <dbReference type="Pfam" id="PF08244"/>
    </source>
</evidence>